<dbReference type="HOGENOM" id="CLU_353690_0_0_10"/>
<keyword evidence="1" id="KW-1134">Transmembrane beta strand</keyword>
<dbReference type="InterPro" id="IPR012910">
    <property type="entry name" value="Plug_dom"/>
</dbReference>
<evidence type="ECO:0000256" key="2">
    <source>
        <dbReference type="SAM" id="SignalP"/>
    </source>
</evidence>
<dbReference type="Gene3D" id="2.170.130.10">
    <property type="entry name" value="TonB-dependent receptor, plug domain"/>
    <property type="match status" value="1"/>
</dbReference>
<dbReference type="RefSeq" id="WP_013760375.1">
    <property type="nucleotide sequence ID" value="NC_015501.1"/>
</dbReference>
<dbReference type="PROSITE" id="PS52016">
    <property type="entry name" value="TONB_DEPENDENT_REC_3"/>
    <property type="match status" value="1"/>
</dbReference>
<keyword evidence="1" id="KW-0813">Transport</keyword>
<protein>
    <submittedName>
        <fullName evidence="4">TonB-dependent receptor</fullName>
    </submittedName>
</protein>
<sequence>MRSLYHIVLLLCLLLQGSVLALYGQTTGQSTGATTDTTTVATPHRVALTGYVLDRDREPIEFASVRVEGTAIGTWSDLTGAYRLELSPTTDSVVVTYSSIGYQTVRQVYPQGISRDMHFNPMLGESAIALGTVTVRGEARPPSMERITTQTLAMEASPTRSIESMVATYAGVTQHNELSTQYNVRGGSFDENLVYVNGIEVYRPLLVRSAEQEGLSFVNTDLVERVYFSAGAFDAHYGDRLSSVLDIQYKRPTKLEGAVTLGLMNNSLYVGGKHGRFTHVTGIRTRTTQQMLSKMETRGEYNPFYADAQTYLTYTFNDRWRIEGIGYYSWTQYRFRPQQRETTVGSLQNAKHFTVYFDGQERDRFSTLFGALTLHWRPNSRGAHRLDLSLYNSHERESYDITGAYYLQKEADPTTGGEEQELLATGVNHEHARNLLRYSVAALAYSGNQRLNETHRLMWGAELRGEQIADYISEWVKLDSAGYNLPRDPDLIKMQSNLYSNVSLRSARASLYLQDEMQWQTPSGSYHLTAGVRGNFWSFNKKADFSPRLVASWRPKELSDLLVRAAGGLYYQSPFYKEIRIIEADAMGNQSVLLNDQVRSQGSAQALVGVDYNFLVADRKFRLTAEGYYKHLFRINPYYVDNVKQRYLGQNLGTGYIVGLDVKLFGEFVPDVDSWFTASVMRGRQTIEGYGEMPLPHVPDYNLSLFFQDYFPGYKRITLSLRGVLTGGLPQLNAAEGFGRPLFRGTAYKRVDIGMQYTLWDRAEAKPSAWRWLQALSKVSIGVNIFNLFDMTNIGSYYWLSDAYRNQYAVPNYLTGRQYDASLIVRF</sequence>
<keyword evidence="1" id="KW-0998">Cell outer membrane</keyword>
<accession>F4KKG8</accession>
<evidence type="ECO:0000313" key="5">
    <source>
        <dbReference type="Proteomes" id="UP000006545"/>
    </source>
</evidence>
<dbReference type="EMBL" id="CP002689">
    <property type="protein sequence ID" value="AEE12893.1"/>
    <property type="molecule type" value="Genomic_DNA"/>
</dbReference>
<dbReference type="InterPro" id="IPR037066">
    <property type="entry name" value="Plug_dom_sf"/>
</dbReference>
<comment type="subcellular location">
    <subcellularLocation>
        <location evidence="1">Cell outer membrane</location>
        <topology evidence="1">Multi-pass membrane protein</topology>
    </subcellularLocation>
</comment>
<feature type="chain" id="PRO_5003316728" evidence="2">
    <location>
        <begin position="22"/>
        <end position="827"/>
    </location>
</feature>
<dbReference type="SUPFAM" id="SSF56935">
    <property type="entry name" value="Porins"/>
    <property type="match status" value="1"/>
</dbReference>
<dbReference type="SUPFAM" id="SSF49464">
    <property type="entry name" value="Carboxypeptidase regulatory domain-like"/>
    <property type="match status" value="1"/>
</dbReference>
<keyword evidence="5" id="KW-1185">Reference proteome</keyword>
<dbReference type="KEGG" id="pah:Poras_0950"/>
<dbReference type="STRING" id="879243.Poras_0950"/>
<name>F4KKG8_PORAD</name>
<reference evidence="5" key="1">
    <citation type="submission" date="2011-04" db="EMBL/GenBank/DDBJ databases">
        <title>The complete genome of Porphyromonas asaccharolytica DSM 20707.</title>
        <authorList>
            <person name="Lucas S."/>
            <person name="Han J."/>
            <person name="Lapidus A."/>
            <person name="Bruce D."/>
            <person name="Goodwin L."/>
            <person name="Pitluck S."/>
            <person name="Peters L."/>
            <person name="Kyrpides N."/>
            <person name="Mavromatis K."/>
            <person name="Ivanova N."/>
            <person name="Ovchinnikova G."/>
            <person name="Pagani I."/>
            <person name="Lu M."/>
            <person name="Detter J.C."/>
            <person name="Tapia R."/>
            <person name="Han C."/>
            <person name="Land M."/>
            <person name="Hauser L."/>
            <person name="Markowitz V."/>
            <person name="Cheng J.-F."/>
            <person name="Hugenholtz P."/>
            <person name="Woyke T."/>
            <person name="Wu D."/>
            <person name="Gronow S."/>
            <person name="Wellnitz S."/>
            <person name="Brambilla E."/>
            <person name="Klenk H.-P."/>
            <person name="Eisen J.A."/>
        </authorList>
    </citation>
    <scope>NUCLEOTIDE SEQUENCE [LARGE SCALE GENOMIC DNA]</scope>
    <source>
        <strain evidence="5">ATCC 25260 / DSM 20707 / VPI 4198</strain>
    </source>
</reference>
<feature type="domain" description="TonB-dependent receptor plug" evidence="3">
    <location>
        <begin position="153"/>
        <end position="240"/>
    </location>
</feature>
<keyword evidence="1" id="KW-0812">Transmembrane</keyword>
<evidence type="ECO:0000256" key="1">
    <source>
        <dbReference type="PROSITE-ProRule" id="PRU01360"/>
    </source>
</evidence>
<comment type="similarity">
    <text evidence="1">Belongs to the TonB-dependent receptor family.</text>
</comment>
<keyword evidence="1" id="KW-0472">Membrane</keyword>
<dbReference type="Pfam" id="PF07715">
    <property type="entry name" value="Plug"/>
    <property type="match status" value="1"/>
</dbReference>
<dbReference type="InterPro" id="IPR008969">
    <property type="entry name" value="CarboxyPept-like_regulatory"/>
</dbReference>
<gene>
    <name evidence="4" type="ordered locus">Poras_0950</name>
</gene>
<dbReference type="Proteomes" id="UP000006545">
    <property type="component" value="Chromosome"/>
</dbReference>
<evidence type="ECO:0000313" key="4">
    <source>
        <dbReference type="EMBL" id="AEE12893.1"/>
    </source>
</evidence>
<dbReference type="AlphaFoldDB" id="F4KKG8"/>
<feature type="signal peptide" evidence="2">
    <location>
        <begin position="1"/>
        <end position="21"/>
    </location>
</feature>
<keyword evidence="2" id="KW-0732">Signal</keyword>
<dbReference type="eggNOG" id="COG1629">
    <property type="taxonomic scope" value="Bacteria"/>
</dbReference>
<dbReference type="OrthoDB" id="1108759at2"/>
<keyword evidence="4" id="KW-0675">Receptor</keyword>
<proteinExistence type="inferred from homology"/>
<evidence type="ECO:0000259" key="3">
    <source>
        <dbReference type="Pfam" id="PF07715"/>
    </source>
</evidence>
<dbReference type="Pfam" id="PF13715">
    <property type="entry name" value="CarbopepD_reg_2"/>
    <property type="match status" value="1"/>
</dbReference>
<dbReference type="InterPro" id="IPR039426">
    <property type="entry name" value="TonB-dep_rcpt-like"/>
</dbReference>
<dbReference type="GO" id="GO:0009279">
    <property type="term" value="C:cell outer membrane"/>
    <property type="evidence" value="ECO:0007669"/>
    <property type="project" value="UniProtKB-SubCell"/>
</dbReference>
<dbReference type="Gene3D" id="2.60.40.1120">
    <property type="entry name" value="Carboxypeptidase-like, regulatory domain"/>
    <property type="match status" value="1"/>
</dbReference>
<organism evidence="4 5">
    <name type="scientific">Porphyromonas asaccharolytica (strain ATCC 25260 / DSM 20707 / BCRC 10618 / CCUG 7834 / JCM 6326 / LMG 13178 / VPI 4198 / B440)</name>
    <name type="common">Bacteroides asaccharolyticus</name>
    <dbReference type="NCBI Taxonomy" id="879243"/>
    <lineage>
        <taxon>Bacteria</taxon>
        <taxon>Pseudomonadati</taxon>
        <taxon>Bacteroidota</taxon>
        <taxon>Bacteroidia</taxon>
        <taxon>Bacteroidales</taxon>
        <taxon>Porphyromonadaceae</taxon>
        <taxon>Porphyromonas</taxon>
    </lineage>
</organism>